<dbReference type="EMBL" id="SMOL01000553">
    <property type="protein sequence ID" value="KAB2609098.1"/>
    <property type="molecule type" value="Genomic_DNA"/>
</dbReference>
<reference evidence="2 3" key="1">
    <citation type="submission" date="2019-09" db="EMBL/GenBank/DDBJ databases">
        <authorList>
            <person name="Ou C."/>
        </authorList>
    </citation>
    <scope>NUCLEOTIDE SEQUENCE [LARGE SCALE GENOMIC DNA]</scope>
    <source>
        <strain evidence="2">S2</strain>
        <tissue evidence="2">Leaf</tissue>
    </source>
</reference>
<keyword evidence="2" id="KW-0489">Methyltransferase</keyword>
<keyword evidence="2" id="KW-0808">Transferase</keyword>
<gene>
    <name evidence="2" type="ORF">D8674_012266</name>
</gene>
<feature type="region of interest" description="Disordered" evidence="1">
    <location>
        <begin position="1"/>
        <end position="23"/>
    </location>
</feature>
<feature type="compositionally biased region" description="Polar residues" evidence="1">
    <location>
        <begin position="7"/>
        <end position="20"/>
    </location>
</feature>
<sequence>MKFVDTANDTAGITDRQQGYSGDGCYTRASVNTETLHTISLGNMAEDQIKDEQGRGIPSEVEEMGRPK</sequence>
<organism evidence="2 3">
    <name type="scientific">Pyrus ussuriensis x Pyrus communis</name>
    <dbReference type="NCBI Taxonomy" id="2448454"/>
    <lineage>
        <taxon>Eukaryota</taxon>
        <taxon>Viridiplantae</taxon>
        <taxon>Streptophyta</taxon>
        <taxon>Embryophyta</taxon>
        <taxon>Tracheophyta</taxon>
        <taxon>Spermatophyta</taxon>
        <taxon>Magnoliopsida</taxon>
        <taxon>eudicotyledons</taxon>
        <taxon>Gunneridae</taxon>
        <taxon>Pentapetalae</taxon>
        <taxon>rosids</taxon>
        <taxon>fabids</taxon>
        <taxon>Rosales</taxon>
        <taxon>Rosaceae</taxon>
        <taxon>Amygdaloideae</taxon>
        <taxon>Maleae</taxon>
        <taxon>Pyrus</taxon>
    </lineage>
</organism>
<evidence type="ECO:0000313" key="3">
    <source>
        <dbReference type="Proteomes" id="UP000327157"/>
    </source>
</evidence>
<dbReference type="GO" id="GO:0032259">
    <property type="term" value="P:methylation"/>
    <property type="evidence" value="ECO:0007669"/>
    <property type="project" value="UniProtKB-KW"/>
</dbReference>
<name>A0A5N5G118_9ROSA</name>
<reference evidence="3" key="2">
    <citation type="submission" date="2019-10" db="EMBL/GenBank/DDBJ databases">
        <title>A de novo genome assembly of a pear dwarfing rootstock.</title>
        <authorList>
            <person name="Wang F."/>
            <person name="Wang J."/>
            <person name="Li S."/>
            <person name="Zhang Y."/>
            <person name="Fang M."/>
            <person name="Ma L."/>
            <person name="Zhao Y."/>
            <person name="Jiang S."/>
        </authorList>
    </citation>
    <scope>NUCLEOTIDE SEQUENCE [LARGE SCALE GENOMIC DNA]</scope>
</reference>
<keyword evidence="3" id="KW-1185">Reference proteome</keyword>
<accession>A0A5N5G118</accession>
<evidence type="ECO:0000313" key="2">
    <source>
        <dbReference type="EMBL" id="KAB2609098.1"/>
    </source>
</evidence>
<dbReference type="GO" id="GO:0008168">
    <property type="term" value="F:methyltransferase activity"/>
    <property type="evidence" value="ECO:0007669"/>
    <property type="project" value="UniProtKB-KW"/>
</dbReference>
<comment type="caution">
    <text evidence="2">The sequence shown here is derived from an EMBL/GenBank/DDBJ whole genome shotgun (WGS) entry which is preliminary data.</text>
</comment>
<dbReference type="AlphaFoldDB" id="A0A5N5G118"/>
<proteinExistence type="predicted"/>
<dbReference type="Proteomes" id="UP000327157">
    <property type="component" value="Chromosome 14"/>
</dbReference>
<evidence type="ECO:0000256" key="1">
    <source>
        <dbReference type="SAM" id="MobiDB-lite"/>
    </source>
</evidence>
<protein>
    <submittedName>
        <fullName evidence="2">Tocopherol O-methyltransferase</fullName>
    </submittedName>
</protein>
<reference evidence="2 3" key="3">
    <citation type="submission" date="2019-11" db="EMBL/GenBank/DDBJ databases">
        <title>A de novo genome assembly of a pear dwarfing rootstock.</title>
        <authorList>
            <person name="Wang F."/>
            <person name="Wang J."/>
            <person name="Li S."/>
            <person name="Zhang Y."/>
            <person name="Fang M."/>
            <person name="Ma L."/>
            <person name="Zhao Y."/>
            <person name="Jiang S."/>
        </authorList>
    </citation>
    <scope>NUCLEOTIDE SEQUENCE [LARGE SCALE GENOMIC DNA]</scope>
    <source>
        <strain evidence="2">S2</strain>
        <tissue evidence="2">Leaf</tissue>
    </source>
</reference>